<dbReference type="SUPFAM" id="SSF51735">
    <property type="entry name" value="NAD(P)-binding Rossmann-fold domains"/>
    <property type="match status" value="1"/>
</dbReference>
<evidence type="ECO:0000313" key="3">
    <source>
        <dbReference type="EMBL" id="SHJ79592.1"/>
    </source>
</evidence>
<accession>A0A1M6M802</accession>
<dbReference type="Pfam" id="PF01370">
    <property type="entry name" value="Epimerase"/>
    <property type="match status" value="1"/>
</dbReference>
<dbReference type="Proteomes" id="UP000184080">
    <property type="component" value="Unassembled WGS sequence"/>
</dbReference>
<gene>
    <name evidence="3" type="ORF">SAMN05444401_3882</name>
</gene>
<dbReference type="Gene3D" id="3.90.25.10">
    <property type="entry name" value="UDP-galactose 4-epimerase, domain 1"/>
    <property type="match status" value="1"/>
</dbReference>
<organism evidence="3 4">
    <name type="scientific">Clostridium amylolyticum</name>
    <dbReference type="NCBI Taxonomy" id="1121298"/>
    <lineage>
        <taxon>Bacteria</taxon>
        <taxon>Bacillati</taxon>
        <taxon>Bacillota</taxon>
        <taxon>Clostridia</taxon>
        <taxon>Eubacteriales</taxon>
        <taxon>Clostridiaceae</taxon>
        <taxon>Clostridium</taxon>
    </lineage>
</organism>
<dbReference type="Gene3D" id="3.40.50.720">
    <property type="entry name" value="NAD(P)-binding Rossmann-like Domain"/>
    <property type="match status" value="1"/>
</dbReference>
<dbReference type="EMBL" id="FQZO01000008">
    <property type="protein sequence ID" value="SHJ79592.1"/>
    <property type="molecule type" value="Genomic_DNA"/>
</dbReference>
<comment type="similarity">
    <text evidence="1">Belongs to the NAD(P)-dependent epimerase/dehydratase family.</text>
</comment>
<dbReference type="RefSeq" id="WP_073010714.1">
    <property type="nucleotide sequence ID" value="NZ_FQZO01000008.1"/>
</dbReference>
<protein>
    <submittedName>
        <fullName evidence="3">UDP-glucose 4-epimerase</fullName>
    </submittedName>
</protein>
<feature type="domain" description="NAD-dependent epimerase/dehydratase" evidence="2">
    <location>
        <begin position="3"/>
        <end position="240"/>
    </location>
</feature>
<name>A0A1M6M802_9CLOT</name>
<evidence type="ECO:0000256" key="1">
    <source>
        <dbReference type="ARBA" id="ARBA00007637"/>
    </source>
</evidence>
<evidence type="ECO:0000313" key="4">
    <source>
        <dbReference type="Proteomes" id="UP000184080"/>
    </source>
</evidence>
<reference evidence="3 4" key="1">
    <citation type="submission" date="2016-11" db="EMBL/GenBank/DDBJ databases">
        <authorList>
            <person name="Jaros S."/>
            <person name="Januszkiewicz K."/>
            <person name="Wedrychowicz H."/>
        </authorList>
    </citation>
    <scope>NUCLEOTIDE SEQUENCE [LARGE SCALE GENOMIC DNA]</scope>
    <source>
        <strain evidence="3 4">DSM 21864</strain>
    </source>
</reference>
<dbReference type="InterPro" id="IPR036291">
    <property type="entry name" value="NAD(P)-bd_dom_sf"/>
</dbReference>
<dbReference type="PANTHER" id="PTHR43000">
    <property type="entry name" value="DTDP-D-GLUCOSE 4,6-DEHYDRATASE-RELATED"/>
    <property type="match status" value="1"/>
</dbReference>
<dbReference type="InterPro" id="IPR001509">
    <property type="entry name" value="Epimerase_deHydtase"/>
</dbReference>
<dbReference type="AlphaFoldDB" id="A0A1M6M802"/>
<evidence type="ECO:0000259" key="2">
    <source>
        <dbReference type="Pfam" id="PF01370"/>
    </source>
</evidence>
<sequence>MNILVAGGAGFIGSHLIDALLSEEHSIICADNMVLGNTDNIAHLKENKNFVFMKCDLSKQENTDFIFKKYNIDMVYHLAANSDIQKGALQPDIDFYDTFMTTRCILESMRKFNVKKLFFASTSAVYGEMCDVNLEETTGGIKPVSYYGGAKLASEAMIYSYCSMNDLKVVIFRFPNVIGPRLTHGVIYDFVKKLRSNPKKLQILGDGTQCKPYLHVFDLVNGIMMFTREIKQGAEVYNIGVKSATTVTRIAEIVRDKMGLKNTSFEYTGGDRGWKGDVPKFEYDISKITDAGWRPTMSSDEAVETTVEEVLK</sequence>
<dbReference type="OrthoDB" id="142826at2"/>
<proteinExistence type="inferred from homology"/>
<keyword evidence="4" id="KW-1185">Reference proteome</keyword>
<dbReference type="STRING" id="1121298.SAMN05444401_3882"/>